<feature type="region of interest" description="Disordered" evidence="1">
    <location>
        <begin position="197"/>
        <end position="228"/>
    </location>
</feature>
<dbReference type="EMBL" id="QGKV02002055">
    <property type="protein sequence ID" value="KAF3494741.1"/>
    <property type="molecule type" value="Genomic_DNA"/>
</dbReference>
<gene>
    <name evidence="2" type="ORF">DY000_02053138</name>
</gene>
<reference evidence="2 3" key="1">
    <citation type="journal article" date="2020" name="BMC Genomics">
        <title>Intraspecific diversification of the crop wild relative Brassica cretica Lam. using demographic model selection.</title>
        <authorList>
            <person name="Kioukis A."/>
            <person name="Michalopoulou V.A."/>
            <person name="Briers L."/>
            <person name="Pirintsos S."/>
            <person name="Studholme D.J."/>
            <person name="Pavlidis P."/>
            <person name="Sarris P.F."/>
        </authorList>
    </citation>
    <scope>NUCLEOTIDE SEQUENCE [LARGE SCALE GENOMIC DNA]</scope>
    <source>
        <strain evidence="3">cv. PFS-1207/04</strain>
    </source>
</reference>
<feature type="compositionally biased region" description="Basic and acidic residues" evidence="1">
    <location>
        <begin position="1"/>
        <end position="10"/>
    </location>
</feature>
<organism evidence="2 3">
    <name type="scientific">Brassica cretica</name>
    <name type="common">Mustard</name>
    <dbReference type="NCBI Taxonomy" id="69181"/>
    <lineage>
        <taxon>Eukaryota</taxon>
        <taxon>Viridiplantae</taxon>
        <taxon>Streptophyta</taxon>
        <taxon>Embryophyta</taxon>
        <taxon>Tracheophyta</taxon>
        <taxon>Spermatophyta</taxon>
        <taxon>Magnoliopsida</taxon>
        <taxon>eudicotyledons</taxon>
        <taxon>Gunneridae</taxon>
        <taxon>Pentapetalae</taxon>
        <taxon>rosids</taxon>
        <taxon>malvids</taxon>
        <taxon>Brassicales</taxon>
        <taxon>Brassicaceae</taxon>
        <taxon>Brassiceae</taxon>
        <taxon>Brassica</taxon>
    </lineage>
</organism>
<feature type="compositionally biased region" description="Basic and acidic residues" evidence="1">
    <location>
        <begin position="212"/>
        <end position="227"/>
    </location>
</feature>
<feature type="region of interest" description="Disordered" evidence="1">
    <location>
        <begin position="1"/>
        <end position="29"/>
    </location>
</feature>
<keyword evidence="3" id="KW-1185">Reference proteome</keyword>
<evidence type="ECO:0000313" key="3">
    <source>
        <dbReference type="Proteomes" id="UP000266723"/>
    </source>
</evidence>
<feature type="region of interest" description="Disordered" evidence="1">
    <location>
        <begin position="295"/>
        <end position="337"/>
    </location>
</feature>
<name>A0ABQ7AAR1_BRACR</name>
<sequence length="443" mass="49521">MTIDKDKQTHDGTSVNANAERTPAGNVSTVTTNAVILDQMKEIFASAQKKSDEQGKLVASLEEQVETLTVKAKSKNPRGATRARSGRRLDFETLSNRATRADKDSSGQNPDETVPPGAQSTVENLPPPAGSNKGGDFERIDLDISDQSDHSDGGADVHPRRTRSQYARQDASFEKPMTEEEENLYWVEQEELAENQARIHRSQRRQARKAARNPDEIHDLRKEDLQGEHNYAVNSEQGKTSGNTWTGNQFKDNSYCEFHQTRGHSTMNCKVLGARLAAKLLAGEISKVTGIKDLLLDSDRPPKTDKEFPENDTRENQSGEIRGRKQDERGNDSNHAGESINYNALEISLRACRHFWHRWEWRKRCLWLLLLRSPSSLRSVAARHAGCCGTLELRVLEPVDGVEGRERDSVTDTVDEEGQGALVCSLRPLVAVVDLHRGHELTN</sequence>
<accession>A0ABQ7AAR1</accession>
<feature type="compositionally biased region" description="Basic residues" evidence="1">
    <location>
        <begin position="198"/>
        <end position="211"/>
    </location>
</feature>
<evidence type="ECO:0000256" key="1">
    <source>
        <dbReference type="SAM" id="MobiDB-lite"/>
    </source>
</evidence>
<feature type="compositionally biased region" description="Basic and acidic residues" evidence="1">
    <location>
        <begin position="135"/>
        <end position="159"/>
    </location>
</feature>
<comment type="caution">
    <text evidence="2">The sequence shown here is derived from an EMBL/GenBank/DDBJ whole genome shotgun (WGS) entry which is preliminary data.</text>
</comment>
<proteinExistence type="predicted"/>
<feature type="region of interest" description="Disordered" evidence="1">
    <location>
        <begin position="69"/>
        <end position="179"/>
    </location>
</feature>
<feature type="compositionally biased region" description="Basic and acidic residues" evidence="1">
    <location>
        <begin position="295"/>
        <end position="332"/>
    </location>
</feature>
<evidence type="ECO:0000313" key="2">
    <source>
        <dbReference type="EMBL" id="KAF3494741.1"/>
    </source>
</evidence>
<feature type="compositionally biased region" description="Polar residues" evidence="1">
    <location>
        <begin position="11"/>
        <end position="29"/>
    </location>
</feature>
<dbReference type="Proteomes" id="UP000266723">
    <property type="component" value="Unassembled WGS sequence"/>
</dbReference>
<protein>
    <submittedName>
        <fullName evidence="2">Uncharacterized protein</fullName>
    </submittedName>
</protein>